<gene>
    <name evidence="2" type="ORF">KUV50_04745</name>
</gene>
<keyword evidence="3" id="KW-1185">Reference proteome</keyword>
<accession>A0A953L6A0</accession>
<feature type="transmembrane region" description="Helical" evidence="1">
    <location>
        <begin position="63"/>
        <end position="83"/>
    </location>
</feature>
<proteinExistence type="predicted"/>
<dbReference type="InterPro" id="IPR012340">
    <property type="entry name" value="NA-bd_OB-fold"/>
</dbReference>
<sequence>MLVLSLNDWWGTLSGTGQFFWGFALFSSALFLIVFVINLLGFDADSDVETGTDADSGGGFPIFSLKALTAFMTFFSWTSVLLIGEGRSLWQIIPYSFLSGLVAMVLVVFLMKKFSDFTESGTADTLDLIFEKGSVYLPIPPDQQGKGKVHVTLNRSLREMNAVTQDHEKIHTGEKVRVLEVLPENVLLVEKVEN</sequence>
<comment type="caution">
    <text evidence="2">The sequence shown here is derived from an EMBL/GenBank/DDBJ whole genome shotgun (WGS) entry which is preliminary data.</text>
</comment>
<dbReference type="Proteomes" id="UP000753961">
    <property type="component" value="Unassembled WGS sequence"/>
</dbReference>
<keyword evidence="1" id="KW-0812">Transmembrane</keyword>
<evidence type="ECO:0000313" key="2">
    <source>
        <dbReference type="EMBL" id="MBY5957432.1"/>
    </source>
</evidence>
<feature type="transmembrane region" description="Helical" evidence="1">
    <location>
        <begin position="89"/>
        <end position="110"/>
    </location>
</feature>
<evidence type="ECO:0000313" key="3">
    <source>
        <dbReference type="Proteomes" id="UP000753961"/>
    </source>
</evidence>
<organism evidence="2 3">
    <name type="scientific">Membranihabitans marinus</name>
    <dbReference type="NCBI Taxonomy" id="1227546"/>
    <lineage>
        <taxon>Bacteria</taxon>
        <taxon>Pseudomonadati</taxon>
        <taxon>Bacteroidota</taxon>
        <taxon>Saprospiria</taxon>
        <taxon>Saprospirales</taxon>
        <taxon>Saprospiraceae</taxon>
        <taxon>Membranihabitans</taxon>
    </lineage>
</organism>
<name>A0A953L6A0_9BACT</name>
<evidence type="ECO:0008006" key="4">
    <source>
        <dbReference type="Google" id="ProtNLM"/>
    </source>
</evidence>
<keyword evidence="1" id="KW-0472">Membrane</keyword>
<keyword evidence="1" id="KW-1133">Transmembrane helix</keyword>
<feature type="transmembrane region" description="Helical" evidence="1">
    <location>
        <begin position="20"/>
        <end position="42"/>
    </location>
</feature>
<evidence type="ECO:0000256" key="1">
    <source>
        <dbReference type="SAM" id="Phobius"/>
    </source>
</evidence>
<dbReference type="RefSeq" id="WP_222578954.1">
    <property type="nucleotide sequence ID" value="NZ_JAHVHU010000005.1"/>
</dbReference>
<protein>
    <recommendedName>
        <fullName evidence="4">NfeD-like C-terminal, partner-binding</fullName>
    </recommendedName>
</protein>
<dbReference type="EMBL" id="JAHVHU010000005">
    <property type="protein sequence ID" value="MBY5957432.1"/>
    <property type="molecule type" value="Genomic_DNA"/>
</dbReference>
<dbReference type="AlphaFoldDB" id="A0A953L6A0"/>
<dbReference type="Gene3D" id="2.40.50.140">
    <property type="entry name" value="Nucleic acid-binding proteins"/>
    <property type="match status" value="1"/>
</dbReference>
<reference evidence="2" key="1">
    <citation type="submission" date="2021-06" db="EMBL/GenBank/DDBJ databases">
        <title>44 bacteria genomes isolated from Dapeng, Shenzhen.</title>
        <authorList>
            <person name="Zheng W."/>
            <person name="Yu S."/>
            <person name="Huang Y."/>
        </authorList>
    </citation>
    <scope>NUCLEOTIDE SEQUENCE</scope>
    <source>
        <strain evidence="2">DP5N28-2</strain>
    </source>
</reference>